<evidence type="ECO:0000256" key="1">
    <source>
        <dbReference type="SAM" id="SignalP"/>
    </source>
</evidence>
<keyword evidence="1" id="KW-0732">Signal</keyword>
<gene>
    <name evidence="2" type="ORF">BN9_131800</name>
</gene>
<comment type="caution">
    <text evidence="2">The sequence shown here is derived from an EMBL/GenBank/DDBJ whole genome shotgun (WGS) entry which is preliminary data.</text>
</comment>
<name>A0A024FXI1_9STRA</name>
<keyword evidence="3" id="KW-1185">Reference proteome</keyword>
<organism evidence="2 3">
    <name type="scientific">Albugo candida</name>
    <dbReference type="NCBI Taxonomy" id="65357"/>
    <lineage>
        <taxon>Eukaryota</taxon>
        <taxon>Sar</taxon>
        <taxon>Stramenopiles</taxon>
        <taxon>Oomycota</taxon>
        <taxon>Peronosporomycetes</taxon>
        <taxon>Albuginales</taxon>
        <taxon>Albuginaceae</taxon>
        <taxon>Albugo</taxon>
    </lineage>
</organism>
<feature type="chain" id="PRO_5012226780" evidence="1">
    <location>
        <begin position="16"/>
        <end position="95"/>
    </location>
</feature>
<accession>A0A024FXI1</accession>
<evidence type="ECO:0000313" key="2">
    <source>
        <dbReference type="EMBL" id="CCI11607.1"/>
    </source>
</evidence>
<dbReference type="AlphaFoldDB" id="A0A024FXI1"/>
<evidence type="ECO:0000313" key="3">
    <source>
        <dbReference type="Proteomes" id="UP000053237"/>
    </source>
</evidence>
<protein>
    <submittedName>
        <fullName evidence="2">Uncharacterized protein</fullName>
    </submittedName>
</protein>
<dbReference type="InParanoid" id="A0A024FXI1"/>
<sequence length="95" mass="11597">MFLLLLIIHLEVALHDLHTSFDATKEQRMQLSMPILFILRNLWSPDLQIYEFILGFFCRYMIRHYNMYIIKIIIYKCEARALTERVRRKLECSFP</sequence>
<dbReference type="Proteomes" id="UP000053237">
    <property type="component" value="Unassembled WGS sequence"/>
</dbReference>
<proteinExistence type="predicted"/>
<feature type="signal peptide" evidence="1">
    <location>
        <begin position="1"/>
        <end position="15"/>
    </location>
</feature>
<dbReference type="EMBL" id="CAIX01001323">
    <property type="protein sequence ID" value="CCI11607.1"/>
    <property type="molecule type" value="Genomic_DNA"/>
</dbReference>
<reference evidence="2 3" key="1">
    <citation type="submission" date="2012-05" db="EMBL/GenBank/DDBJ databases">
        <title>Recombination and specialization in a pathogen metapopulation.</title>
        <authorList>
            <person name="Gardiner A."/>
            <person name="Kemen E."/>
            <person name="Schultz-Larsen T."/>
            <person name="MacLean D."/>
            <person name="Van Oosterhout C."/>
            <person name="Jones J.D.G."/>
        </authorList>
    </citation>
    <scope>NUCLEOTIDE SEQUENCE [LARGE SCALE GENOMIC DNA]</scope>
    <source>
        <strain evidence="2 3">Ac Nc2</strain>
    </source>
</reference>